<feature type="region of interest" description="Disordered" evidence="1">
    <location>
        <begin position="70"/>
        <end position="120"/>
    </location>
</feature>
<dbReference type="AlphaFoldDB" id="A0A4S8J9A6"/>
<organism evidence="2 3">
    <name type="scientific">Musa balbisiana</name>
    <name type="common">Banana</name>
    <dbReference type="NCBI Taxonomy" id="52838"/>
    <lineage>
        <taxon>Eukaryota</taxon>
        <taxon>Viridiplantae</taxon>
        <taxon>Streptophyta</taxon>
        <taxon>Embryophyta</taxon>
        <taxon>Tracheophyta</taxon>
        <taxon>Spermatophyta</taxon>
        <taxon>Magnoliopsida</taxon>
        <taxon>Liliopsida</taxon>
        <taxon>Zingiberales</taxon>
        <taxon>Musaceae</taxon>
        <taxon>Musa</taxon>
    </lineage>
</organism>
<feature type="region of interest" description="Disordered" evidence="1">
    <location>
        <begin position="15"/>
        <end position="45"/>
    </location>
</feature>
<accession>A0A4S8J9A6</accession>
<name>A0A4S8J9A6_MUSBA</name>
<evidence type="ECO:0000256" key="1">
    <source>
        <dbReference type="SAM" id="MobiDB-lite"/>
    </source>
</evidence>
<keyword evidence="3" id="KW-1185">Reference proteome</keyword>
<reference evidence="2 3" key="1">
    <citation type="journal article" date="2019" name="Nat. Plants">
        <title>Genome sequencing of Musa balbisiana reveals subgenome evolution and function divergence in polyploid bananas.</title>
        <authorList>
            <person name="Yao X."/>
        </authorList>
    </citation>
    <scope>NUCLEOTIDE SEQUENCE [LARGE SCALE GENOMIC DNA]</scope>
    <source>
        <strain evidence="3">cv. DH-PKW</strain>
        <tissue evidence="2">Leaves</tissue>
    </source>
</reference>
<sequence length="120" mass="11176">MGGDKALVSGCAAPCSASAASSGPASAPHAVCLASSGPSSAPSCPAAAAAAAAGGGAPTAIGSVQFQRLPHRRSASTAVVAPPPSGPAGDPCDAAPATAVAAPPRSGPAGDRMDHTRRKQ</sequence>
<feature type="compositionally biased region" description="Low complexity" evidence="1">
    <location>
        <begin position="87"/>
        <end position="104"/>
    </location>
</feature>
<gene>
    <name evidence="2" type="ORF">C4D60_Mb03t11550</name>
</gene>
<dbReference type="Proteomes" id="UP000317650">
    <property type="component" value="Chromosome 3"/>
</dbReference>
<protein>
    <submittedName>
        <fullName evidence="2">Uncharacterized protein</fullName>
    </submittedName>
</protein>
<evidence type="ECO:0000313" key="3">
    <source>
        <dbReference type="Proteomes" id="UP000317650"/>
    </source>
</evidence>
<proteinExistence type="predicted"/>
<evidence type="ECO:0000313" key="2">
    <source>
        <dbReference type="EMBL" id="THU58190.1"/>
    </source>
</evidence>
<dbReference type="EMBL" id="PYDT01000006">
    <property type="protein sequence ID" value="THU58190.1"/>
    <property type="molecule type" value="Genomic_DNA"/>
</dbReference>
<comment type="caution">
    <text evidence="2">The sequence shown here is derived from an EMBL/GenBank/DDBJ whole genome shotgun (WGS) entry which is preliminary data.</text>
</comment>